<dbReference type="PANTHER" id="PTHR43581">
    <property type="entry name" value="ATP/GTP PHOSPHATASE"/>
    <property type="match status" value="1"/>
</dbReference>
<protein>
    <submittedName>
        <fullName evidence="2">ATP-binding protein</fullName>
    </submittedName>
</protein>
<dbReference type="EMBL" id="JACBXV010000009">
    <property type="protein sequence ID" value="NYS68222.1"/>
    <property type="molecule type" value="Genomic_DNA"/>
</dbReference>
<evidence type="ECO:0000313" key="2">
    <source>
        <dbReference type="EMBL" id="NYS68222.1"/>
    </source>
</evidence>
<dbReference type="SUPFAM" id="SSF52540">
    <property type="entry name" value="P-loop containing nucleoside triphosphate hydrolases"/>
    <property type="match status" value="1"/>
</dbReference>
<keyword evidence="2" id="KW-0067">ATP-binding</keyword>
<dbReference type="Proteomes" id="UP000572528">
    <property type="component" value="Unassembled WGS sequence"/>
</dbReference>
<keyword evidence="2" id="KW-0547">Nucleotide-binding</keyword>
<dbReference type="GO" id="GO:0005524">
    <property type="term" value="F:ATP binding"/>
    <property type="evidence" value="ECO:0007669"/>
    <property type="project" value="UniProtKB-KW"/>
</dbReference>
<dbReference type="RefSeq" id="WP_179899564.1">
    <property type="nucleotide sequence ID" value="NZ_JACBXV010000009.1"/>
</dbReference>
<dbReference type="Pfam" id="PF13304">
    <property type="entry name" value="AAA_21"/>
    <property type="match status" value="1"/>
</dbReference>
<accession>A0A853EJ34</accession>
<evidence type="ECO:0000313" key="3">
    <source>
        <dbReference type="Proteomes" id="UP000572528"/>
    </source>
</evidence>
<dbReference type="InterPro" id="IPR051396">
    <property type="entry name" value="Bact_Antivir_Def_Nuclease"/>
</dbReference>
<dbReference type="Gene3D" id="3.40.50.300">
    <property type="entry name" value="P-loop containing nucleotide triphosphate hydrolases"/>
    <property type="match status" value="1"/>
</dbReference>
<comment type="caution">
    <text evidence="2">The sequence shown here is derived from an EMBL/GenBank/DDBJ whole genome shotgun (WGS) entry which is preliminary data.</text>
</comment>
<name>A0A853EJ34_9ACTO</name>
<organism evidence="2 3">
    <name type="scientific">Actinomyces bowdenii</name>
    <dbReference type="NCBI Taxonomy" id="131109"/>
    <lineage>
        <taxon>Bacteria</taxon>
        <taxon>Bacillati</taxon>
        <taxon>Actinomycetota</taxon>
        <taxon>Actinomycetes</taxon>
        <taxon>Actinomycetales</taxon>
        <taxon>Actinomycetaceae</taxon>
        <taxon>Actinomyces</taxon>
    </lineage>
</organism>
<dbReference type="AlphaFoldDB" id="A0A853EJ34"/>
<sequence>MRKYRSIDREANFELGDFTVLIGPNNQGKSNLLRATVLAMETIEGYAALNHDTKAGNEVPITSILRHPHRNPWSSRYGRDMGAIGYDWEKDFPLFARNRNGTQQSTVVQIDYELNPDEQSEFYNETGITINEKLPVRISLKKGMVTISIPKQGRGQHREKAREIARFITDRIALLHIPAVRTGSAALKIAEEILTSRRRQLLRSTKYAAALKALEEIDATVRSEVEDLLRQSLTRFIPDASSVQLETRPPYRTPTFNGISTIHIDDGVLTSIDAKGDGIQSLVALALAMEWTTSVSHPDKQLIFAVEEPESHLHPGAVRELRTVLQTLSASQQVIVTTHSQALVNHRDLRRNIIVSGRSAKSANSLEDIRNTLGVQLSDALASSEVTVVCEGNSDELLLPNILKNYEPRIEKWMADGLLVFESAHGGSKIYSRVLAAQSILTRPIVVIDSDEAGNKDVERLLKEKVIEPTSVVKIHSPPGSTQNLRI</sequence>
<proteinExistence type="predicted"/>
<reference evidence="2 3" key="1">
    <citation type="submission" date="2020-07" db="EMBL/GenBank/DDBJ databases">
        <title>MOT database genomes.</title>
        <authorList>
            <person name="Joseph S."/>
            <person name="Aduse-Opoku J."/>
            <person name="Hashim A."/>
            <person name="Wade W."/>
            <person name="Curtis M."/>
        </authorList>
    </citation>
    <scope>NUCLEOTIDE SEQUENCE [LARGE SCALE GENOMIC DNA]</scope>
    <source>
        <strain evidence="2 3">WMus004</strain>
    </source>
</reference>
<dbReference type="InterPro" id="IPR003959">
    <property type="entry name" value="ATPase_AAA_core"/>
</dbReference>
<evidence type="ECO:0000259" key="1">
    <source>
        <dbReference type="Pfam" id="PF13304"/>
    </source>
</evidence>
<gene>
    <name evidence="2" type="ORF">HZZ05_01515</name>
</gene>
<dbReference type="PANTHER" id="PTHR43581:SF4">
    <property type="entry name" value="ATP_GTP PHOSPHATASE"/>
    <property type="match status" value="1"/>
</dbReference>
<dbReference type="InterPro" id="IPR027417">
    <property type="entry name" value="P-loop_NTPase"/>
</dbReference>
<feature type="domain" description="ATPase AAA-type core" evidence="1">
    <location>
        <begin position="18"/>
        <end position="345"/>
    </location>
</feature>
<dbReference type="GO" id="GO:0016887">
    <property type="term" value="F:ATP hydrolysis activity"/>
    <property type="evidence" value="ECO:0007669"/>
    <property type="project" value="InterPro"/>
</dbReference>